<feature type="transmembrane region" description="Helical" evidence="1">
    <location>
        <begin position="562"/>
        <end position="580"/>
    </location>
</feature>
<name>A0A1H4AHG7_9BURK</name>
<evidence type="ECO:0000313" key="2">
    <source>
        <dbReference type="EMBL" id="SEA35429.1"/>
    </source>
</evidence>
<feature type="transmembrane region" description="Helical" evidence="1">
    <location>
        <begin position="252"/>
        <end position="269"/>
    </location>
</feature>
<sequence>MPGLCGLWFATAALGVAGQHPVAPALAVAVLCIVVAWAAWRPGDLWFMLPAFLPVASFAPWTGWWLVDESDLLILAAMGGACLRWSLDAWRRPAAVIHRTPRSMRWVYWVLPPVLLLGVWRGLDDARGAAPWTALLADLWAQGVYGDYDLPGNTLRVAKSLVWGLLLMPVLYRAGEGAPLRLARGMVAGLALVCAAVVWERGVYVGGLDFSDHYRITAWFWEMHVGGGAIDVYLALALPFAWWAAWIAPHGWRWWAAAALVLVSIYAVLMTYSRGVYLSVALALIALAVLAHKYHLVAPDGSVWHRRAMVCLLVALVVEALGVLLGGSFMPGRLARSDQDLYQRFAHWQRGVDLLKTPGQWVLGLGLGRLPAHYSTQTLEGALPGQVRWVRGTSGRTQVWLSGPARPGVKGELALAQRVALAPGGAYSVRLHGYAGASALLKVQLCERHLLYSFRCQEQMPRVLASGDDAGGWLEARLQGPAFVPEGALSAWREGVLSITVVQAKTPVRLDAVELIDPQGRQILKNAAFAQGPRHWSSIAHANFLPWHIDNMQLELLIERGLLGWVVLAAWAVGALVLAAQGAARQNALALVVGVSIATTLLIGAVISTIEIPRVSIMLWLLLIVSPLVRNPSLNHRVLNPTGGGG</sequence>
<gene>
    <name evidence="2" type="ORF">SAMN05421875_11083</name>
</gene>
<keyword evidence="3" id="KW-1185">Reference proteome</keyword>
<keyword evidence="1" id="KW-0812">Transmembrane</keyword>
<feature type="transmembrane region" description="Helical" evidence="1">
    <location>
        <begin position="219"/>
        <end position="245"/>
    </location>
</feature>
<dbReference type="PANTHER" id="PTHR37422:SF13">
    <property type="entry name" value="LIPOPOLYSACCHARIDE BIOSYNTHESIS PROTEIN PA4999-RELATED"/>
    <property type="match status" value="1"/>
</dbReference>
<feature type="transmembrane region" description="Helical" evidence="1">
    <location>
        <begin position="182"/>
        <end position="199"/>
    </location>
</feature>
<evidence type="ECO:0000256" key="1">
    <source>
        <dbReference type="SAM" id="Phobius"/>
    </source>
</evidence>
<dbReference type="EMBL" id="FNQJ01000010">
    <property type="protein sequence ID" value="SEA35429.1"/>
    <property type="molecule type" value="Genomic_DNA"/>
</dbReference>
<reference evidence="3" key="1">
    <citation type="submission" date="2016-10" db="EMBL/GenBank/DDBJ databases">
        <authorList>
            <person name="Varghese N."/>
            <person name="Submissions S."/>
        </authorList>
    </citation>
    <scope>NUCLEOTIDE SEQUENCE [LARGE SCALE GENOMIC DNA]</scope>
    <source>
        <strain evidence="3">DSM 25157</strain>
    </source>
</reference>
<protein>
    <recommendedName>
        <fullName evidence="4">O-Antigen ligase</fullName>
    </recommendedName>
</protein>
<dbReference type="STRING" id="592050.SAMN05421875_11083"/>
<feature type="transmembrane region" description="Helical" evidence="1">
    <location>
        <begin position="25"/>
        <end position="40"/>
    </location>
</feature>
<organism evidence="2 3">
    <name type="scientific">Acidovorax soli</name>
    <dbReference type="NCBI Taxonomy" id="592050"/>
    <lineage>
        <taxon>Bacteria</taxon>
        <taxon>Pseudomonadati</taxon>
        <taxon>Pseudomonadota</taxon>
        <taxon>Betaproteobacteria</taxon>
        <taxon>Burkholderiales</taxon>
        <taxon>Comamonadaceae</taxon>
        <taxon>Acidovorax</taxon>
    </lineage>
</organism>
<keyword evidence="1" id="KW-0472">Membrane</keyword>
<evidence type="ECO:0008006" key="4">
    <source>
        <dbReference type="Google" id="ProtNLM"/>
    </source>
</evidence>
<proteinExistence type="predicted"/>
<feature type="transmembrane region" description="Helical" evidence="1">
    <location>
        <begin position="587"/>
        <end position="606"/>
    </location>
</feature>
<feature type="transmembrane region" description="Helical" evidence="1">
    <location>
        <begin position="47"/>
        <end position="66"/>
    </location>
</feature>
<evidence type="ECO:0000313" key="3">
    <source>
        <dbReference type="Proteomes" id="UP000199002"/>
    </source>
</evidence>
<dbReference type="Proteomes" id="UP000199002">
    <property type="component" value="Unassembled WGS sequence"/>
</dbReference>
<accession>A0A1H4AHG7</accession>
<keyword evidence="1" id="KW-1133">Transmembrane helix</keyword>
<dbReference type="AlphaFoldDB" id="A0A1H4AHG7"/>
<dbReference type="InterPro" id="IPR051533">
    <property type="entry name" value="WaaL-like"/>
</dbReference>
<feature type="transmembrane region" description="Helical" evidence="1">
    <location>
        <begin position="308"/>
        <end position="330"/>
    </location>
</feature>
<feature type="transmembrane region" description="Helical" evidence="1">
    <location>
        <begin position="275"/>
        <end position="296"/>
    </location>
</feature>
<dbReference type="PANTHER" id="PTHR37422">
    <property type="entry name" value="TEICHURONIC ACID BIOSYNTHESIS PROTEIN TUAE"/>
    <property type="match status" value="1"/>
</dbReference>
<feature type="transmembrane region" description="Helical" evidence="1">
    <location>
        <begin position="106"/>
        <end position="123"/>
    </location>
</feature>